<sequence length="156" mass="17105">MPKAISPDSVFVYCDRDGDGRLTKEEFLRALRTAGAVPTNEDLEEVCRSFSNTPDLASFRAALEVLRPRRPTPKVLAERLGGLAQDGLVDADALCFITTNFGEILKEDEVAELMRLAEPDKDGNVDVAKLAQRLLSTAQPDRPLKKLSSSILGETF</sequence>
<name>A0A813GFJ5_POLGL</name>
<evidence type="ECO:0000256" key="4">
    <source>
        <dbReference type="ARBA" id="ARBA00022837"/>
    </source>
</evidence>
<dbReference type="PROSITE" id="PS00018">
    <property type="entry name" value="EF_HAND_1"/>
    <property type="match status" value="1"/>
</dbReference>
<dbReference type="InterPro" id="IPR018247">
    <property type="entry name" value="EF_Hand_1_Ca_BS"/>
</dbReference>
<dbReference type="Pfam" id="PF13833">
    <property type="entry name" value="EF-hand_8"/>
    <property type="match status" value="1"/>
</dbReference>
<dbReference type="GO" id="GO:0005509">
    <property type="term" value="F:calcium ion binding"/>
    <property type="evidence" value="ECO:0007669"/>
    <property type="project" value="InterPro"/>
</dbReference>
<dbReference type="Gene3D" id="1.10.238.10">
    <property type="entry name" value="EF-hand"/>
    <property type="match status" value="1"/>
</dbReference>
<proteinExistence type="predicted"/>
<accession>A0A813GFJ5</accession>
<dbReference type="Proteomes" id="UP000626109">
    <property type="component" value="Unassembled WGS sequence"/>
</dbReference>
<feature type="domain" description="EF-hand" evidence="6">
    <location>
        <begin position="8"/>
        <end position="37"/>
    </location>
</feature>
<dbReference type="EMBL" id="CAJNNW010036718">
    <property type="protein sequence ID" value="CAE8737015.1"/>
    <property type="molecule type" value="Genomic_DNA"/>
</dbReference>
<evidence type="ECO:0000256" key="1">
    <source>
        <dbReference type="ARBA" id="ARBA00020786"/>
    </source>
</evidence>
<evidence type="ECO:0000256" key="5">
    <source>
        <dbReference type="ARBA" id="ARBA00022990"/>
    </source>
</evidence>
<keyword evidence="5" id="KW-0007">Acetylation</keyword>
<keyword evidence="4" id="KW-0106">Calcium</keyword>
<dbReference type="OMA" id="CIEMHQA"/>
<dbReference type="PANTHER" id="PTHR23048">
    <property type="entry name" value="MYOSIN LIGHT CHAIN 1, 3"/>
    <property type="match status" value="1"/>
</dbReference>
<evidence type="ECO:0000313" key="9">
    <source>
        <dbReference type="Proteomes" id="UP000654075"/>
    </source>
</evidence>
<dbReference type="SUPFAM" id="SSF47473">
    <property type="entry name" value="EF-hand"/>
    <property type="match status" value="1"/>
</dbReference>
<dbReference type="AlphaFoldDB" id="A0A813GFJ5"/>
<comment type="caution">
    <text evidence="7">The sequence shown here is derived from an EMBL/GenBank/DDBJ whole genome shotgun (WGS) entry which is preliminary data.</text>
</comment>
<dbReference type="PROSITE" id="PS50222">
    <property type="entry name" value="EF_HAND_2"/>
    <property type="match status" value="1"/>
</dbReference>
<dbReference type="InterPro" id="IPR002048">
    <property type="entry name" value="EF_hand_dom"/>
</dbReference>
<protein>
    <recommendedName>
        <fullName evidence="1">Calmodulin</fullName>
    </recommendedName>
</protein>
<dbReference type="InterPro" id="IPR011992">
    <property type="entry name" value="EF-hand-dom_pair"/>
</dbReference>
<evidence type="ECO:0000256" key="2">
    <source>
        <dbReference type="ARBA" id="ARBA00022723"/>
    </source>
</evidence>
<dbReference type="EMBL" id="CAJNNV010028245">
    <property type="protein sequence ID" value="CAE8623809.1"/>
    <property type="molecule type" value="Genomic_DNA"/>
</dbReference>
<evidence type="ECO:0000256" key="3">
    <source>
        <dbReference type="ARBA" id="ARBA00022737"/>
    </source>
</evidence>
<reference evidence="7" key="1">
    <citation type="submission" date="2021-02" db="EMBL/GenBank/DDBJ databases">
        <authorList>
            <person name="Dougan E. K."/>
            <person name="Rhodes N."/>
            <person name="Thang M."/>
            <person name="Chan C."/>
        </authorList>
    </citation>
    <scope>NUCLEOTIDE SEQUENCE</scope>
</reference>
<dbReference type="GO" id="GO:0016460">
    <property type="term" value="C:myosin II complex"/>
    <property type="evidence" value="ECO:0007669"/>
    <property type="project" value="TreeGrafter"/>
</dbReference>
<evidence type="ECO:0000259" key="6">
    <source>
        <dbReference type="PROSITE" id="PS50222"/>
    </source>
</evidence>
<dbReference type="OrthoDB" id="26525at2759"/>
<keyword evidence="2" id="KW-0479">Metal-binding</keyword>
<organism evidence="7 9">
    <name type="scientific">Polarella glacialis</name>
    <name type="common">Dinoflagellate</name>
    <dbReference type="NCBI Taxonomy" id="89957"/>
    <lineage>
        <taxon>Eukaryota</taxon>
        <taxon>Sar</taxon>
        <taxon>Alveolata</taxon>
        <taxon>Dinophyceae</taxon>
        <taxon>Suessiales</taxon>
        <taxon>Suessiaceae</taxon>
        <taxon>Polarella</taxon>
    </lineage>
</organism>
<dbReference type="Proteomes" id="UP000654075">
    <property type="component" value="Unassembled WGS sequence"/>
</dbReference>
<keyword evidence="3" id="KW-0677">Repeat</keyword>
<dbReference type="PANTHER" id="PTHR23048:SF0">
    <property type="entry name" value="CALMODULIN LIKE 3"/>
    <property type="match status" value="1"/>
</dbReference>
<evidence type="ECO:0000313" key="7">
    <source>
        <dbReference type="EMBL" id="CAE8623809.1"/>
    </source>
</evidence>
<evidence type="ECO:0000313" key="8">
    <source>
        <dbReference type="EMBL" id="CAE8737015.1"/>
    </source>
</evidence>
<dbReference type="InterPro" id="IPR050230">
    <property type="entry name" value="CALM/Myosin/TropC-like"/>
</dbReference>
<keyword evidence="9" id="KW-1185">Reference proteome</keyword>
<gene>
    <name evidence="7" type="ORF">PGLA1383_LOCUS41020</name>
    <name evidence="8" type="ORF">PGLA2088_LOCUS48575</name>
</gene>